<dbReference type="AlphaFoldDB" id="A0ABD3KIG7"/>
<evidence type="ECO:0000313" key="2">
    <source>
        <dbReference type="Proteomes" id="UP001634007"/>
    </source>
</evidence>
<name>A0ABD3KIG7_EUCGL</name>
<keyword evidence="2" id="KW-1185">Reference proteome</keyword>
<comment type="caution">
    <text evidence="1">The sequence shown here is derived from an EMBL/GenBank/DDBJ whole genome shotgun (WGS) entry which is preliminary data.</text>
</comment>
<accession>A0ABD3KIG7</accession>
<organism evidence="1 2">
    <name type="scientific">Eucalyptus globulus</name>
    <name type="common">Tasmanian blue gum</name>
    <dbReference type="NCBI Taxonomy" id="34317"/>
    <lineage>
        <taxon>Eukaryota</taxon>
        <taxon>Viridiplantae</taxon>
        <taxon>Streptophyta</taxon>
        <taxon>Embryophyta</taxon>
        <taxon>Tracheophyta</taxon>
        <taxon>Spermatophyta</taxon>
        <taxon>Magnoliopsida</taxon>
        <taxon>eudicotyledons</taxon>
        <taxon>Gunneridae</taxon>
        <taxon>Pentapetalae</taxon>
        <taxon>rosids</taxon>
        <taxon>malvids</taxon>
        <taxon>Myrtales</taxon>
        <taxon>Myrtaceae</taxon>
        <taxon>Myrtoideae</taxon>
        <taxon>Eucalypteae</taxon>
        <taxon>Eucalyptus</taxon>
    </lineage>
</organism>
<dbReference type="EMBL" id="JBJKBG010000005">
    <property type="protein sequence ID" value="KAL3739681.1"/>
    <property type="molecule type" value="Genomic_DNA"/>
</dbReference>
<sequence length="218" mass="24854">MPQWVFPIEEDSISLMISKDLYDKILGLAFCVVLDNEKSQVEILVHVDGVKKNSINECFPYPLHLEHIWLYYITPLKLGGRVDFGQTDGKYVKYSLTKSIKVKRWGLRIICKQLGDDLKVEFRDNQLIDLALLYEVGHESIDSPAESSFMHEDNSSGVNRQEDLQDCQMGTKEHSHIGSKRNDEFILTQGMHTKTLLTSNLTSRNENGGVGLQLLLLE</sequence>
<protein>
    <submittedName>
        <fullName evidence="1">Uncharacterized protein</fullName>
    </submittedName>
</protein>
<reference evidence="1 2" key="1">
    <citation type="submission" date="2024-11" db="EMBL/GenBank/DDBJ databases">
        <title>Chromosome-level genome assembly of Eucalyptus globulus Labill. provides insights into its genome evolution.</title>
        <authorList>
            <person name="Li X."/>
        </authorList>
    </citation>
    <scope>NUCLEOTIDE SEQUENCE [LARGE SCALE GENOMIC DNA]</scope>
    <source>
        <strain evidence="1">CL2024</strain>
        <tissue evidence="1">Fresh tender leaves</tissue>
    </source>
</reference>
<dbReference type="Proteomes" id="UP001634007">
    <property type="component" value="Unassembled WGS sequence"/>
</dbReference>
<evidence type="ECO:0000313" key="1">
    <source>
        <dbReference type="EMBL" id="KAL3739681.1"/>
    </source>
</evidence>
<proteinExistence type="predicted"/>
<gene>
    <name evidence="1" type="ORF">ACJRO7_021012</name>
</gene>